<evidence type="ECO:0000313" key="3">
    <source>
        <dbReference type="Proteomes" id="UP000467841"/>
    </source>
</evidence>
<accession>A0A6D2KJU4</accession>
<dbReference type="EMBL" id="CACVBM020001385">
    <property type="protein sequence ID" value="CAA7047947.1"/>
    <property type="molecule type" value="Genomic_DNA"/>
</dbReference>
<dbReference type="InterPro" id="IPR006566">
    <property type="entry name" value="FBD"/>
</dbReference>
<reference evidence="2" key="1">
    <citation type="submission" date="2020-01" db="EMBL/GenBank/DDBJ databases">
        <authorList>
            <person name="Mishra B."/>
        </authorList>
    </citation>
    <scope>NUCLEOTIDE SEQUENCE [LARGE SCALE GENOMIC DNA]</scope>
</reference>
<dbReference type="PANTHER" id="PTHR31900">
    <property type="entry name" value="F-BOX/RNI SUPERFAMILY PROTEIN-RELATED"/>
    <property type="match status" value="1"/>
</dbReference>
<proteinExistence type="predicted"/>
<dbReference type="OrthoDB" id="1105008at2759"/>
<evidence type="ECO:0000259" key="1">
    <source>
        <dbReference type="Pfam" id="PF08387"/>
    </source>
</evidence>
<gene>
    <name evidence="2" type="ORF">MERR_LOCUS35182</name>
</gene>
<dbReference type="SUPFAM" id="SSF52047">
    <property type="entry name" value="RNI-like"/>
    <property type="match status" value="1"/>
</dbReference>
<dbReference type="Pfam" id="PF08387">
    <property type="entry name" value="FBD"/>
    <property type="match status" value="1"/>
</dbReference>
<dbReference type="PANTHER" id="PTHR31900:SF28">
    <property type="entry name" value="FBD DOMAIN-CONTAINING PROTEIN"/>
    <property type="match status" value="1"/>
</dbReference>
<organism evidence="2 3">
    <name type="scientific">Microthlaspi erraticum</name>
    <dbReference type="NCBI Taxonomy" id="1685480"/>
    <lineage>
        <taxon>Eukaryota</taxon>
        <taxon>Viridiplantae</taxon>
        <taxon>Streptophyta</taxon>
        <taxon>Embryophyta</taxon>
        <taxon>Tracheophyta</taxon>
        <taxon>Spermatophyta</taxon>
        <taxon>Magnoliopsida</taxon>
        <taxon>eudicotyledons</taxon>
        <taxon>Gunneridae</taxon>
        <taxon>Pentapetalae</taxon>
        <taxon>rosids</taxon>
        <taxon>malvids</taxon>
        <taxon>Brassicales</taxon>
        <taxon>Brassicaceae</taxon>
        <taxon>Coluteocarpeae</taxon>
        <taxon>Microthlaspi</taxon>
    </lineage>
</organism>
<keyword evidence="3" id="KW-1185">Reference proteome</keyword>
<dbReference type="InterPro" id="IPR050232">
    <property type="entry name" value="FBL13/AtMIF1-like"/>
</dbReference>
<comment type="caution">
    <text evidence="2">The sequence shown here is derived from an EMBL/GenBank/DDBJ whole genome shotgun (WGS) entry which is preliminary data.</text>
</comment>
<evidence type="ECO:0000313" key="2">
    <source>
        <dbReference type="EMBL" id="CAA7047947.1"/>
    </source>
</evidence>
<protein>
    <recommendedName>
        <fullName evidence="1">FBD domain-containing protein</fullName>
    </recommendedName>
</protein>
<sequence>MSKLEEADIDVSGNIGNILESITSVRRLSLHLSLSSGKELVYRPGIVFSQLEHVNLSIKTNNWSKLLVWLLGNSPKLRALNLYLGIFSIFEVYEPVTWSSVPECLLRSLETLEFSGYGGSQEEIDFLSFFFRHASCLKSYSITNYVP</sequence>
<dbReference type="Proteomes" id="UP000467841">
    <property type="component" value="Unassembled WGS sequence"/>
</dbReference>
<name>A0A6D2KJU4_9BRAS</name>
<feature type="domain" description="FBD" evidence="1">
    <location>
        <begin position="99"/>
        <end position="141"/>
    </location>
</feature>
<dbReference type="AlphaFoldDB" id="A0A6D2KJU4"/>